<evidence type="ECO:0000256" key="1">
    <source>
        <dbReference type="SAM" id="MobiDB-lite"/>
    </source>
</evidence>
<dbReference type="Gene3D" id="1.10.101.10">
    <property type="entry name" value="PGBD-like superfamily/PGBD"/>
    <property type="match status" value="1"/>
</dbReference>
<organism evidence="3 4">
    <name type="scientific">Neolewinella aurantiaca</name>
    <dbReference type="NCBI Taxonomy" id="2602767"/>
    <lineage>
        <taxon>Bacteria</taxon>
        <taxon>Pseudomonadati</taxon>
        <taxon>Bacteroidota</taxon>
        <taxon>Saprospiria</taxon>
        <taxon>Saprospirales</taxon>
        <taxon>Lewinellaceae</taxon>
        <taxon>Neolewinella</taxon>
    </lineage>
</organism>
<name>A0A5C7FBN0_9BACT</name>
<sequence length="450" mass="48478">MQRLLLLLLMFGFTGSLIAQNLYTIKVGTFRDVKADDFTSLRGQGFVYGAAGADNTVDVYVGQYSDVAKANATAASLNNNGFRNAQALALPLSTGQQVTVIQIALHSGDRSIDWPTLERAGQLFVESVDGVNKIVTGIYPDARTAASFLPAIRELGYSDAFVKTINNVRLIPINQFETGIKKPLIPIDLTAKAPVPETPEPTASPATYGSKATPAPVAYSPAPAPATPAATPTTTATPAATTGLPSPASSPTLNLPAIDGKTKRHSSAELQRVLKEKGYYAGSIDGYYGPGTTAAYEAAWDDMPEIRKYRKLSEMALAPAGNTERISKWPEVSTLLAVVEDLSAGMANDARARQLVQQRSELTNATQALTPVAVSRINNWVTTIWTNLEEWATEDPLHAQIFSAFRLTYQQSQVRLEDYYMDKGLSATDARDLSSAMLQNLVGAQLDRFL</sequence>
<proteinExistence type="predicted"/>
<dbReference type="InterPro" id="IPR002477">
    <property type="entry name" value="Peptidoglycan-bd-like"/>
</dbReference>
<comment type="caution">
    <text evidence="3">The sequence shown here is derived from an EMBL/GenBank/DDBJ whole genome shotgun (WGS) entry which is preliminary data.</text>
</comment>
<dbReference type="RefSeq" id="WP_147931574.1">
    <property type="nucleotide sequence ID" value="NZ_VOXD01000024.1"/>
</dbReference>
<evidence type="ECO:0000313" key="3">
    <source>
        <dbReference type="EMBL" id="TXF88286.1"/>
    </source>
</evidence>
<feature type="region of interest" description="Disordered" evidence="1">
    <location>
        <begin position="195"/>
        <end position="264"/>
    </location>
</feature>
<dbReference type="AlphaFoldDB" id="A0A5C7FBN0"/>
<evidence type="ECO:0000259" key="2">
    <source>
        <dbReference type="Pfam" id="PF01471"/>
    </source>
</evidence>
<dbReference type="Pfam" id="PF01471">
    <property type="entry name" value="PG_binding_1"/>
    <property type="match status" value="1"/>
</dbReference>
<protein>
    <submittedName>
        <fullName evidence="3">Peptidoglycan-binding protein</fullName>
    </submittedName>
</protein>
<keyword evidence="4" id="KW-1185">Reference proteome</keyword>
<dbReference type="EMBL" id="VOXD01000024">
    <property type="protein sequence ID" value="TXF88286.1"/>
    <property type="molecule type" value="Genomic_DNA"/>
</dbReference>
<gene>
    <name evidence="3" type="ORF">FUA23_15005</name>
</gene>
<dbReference type="Proteomes" id="UP000321907">
    <property type="component" value="Unassembled WGS sequence"/>
</dbReference>
<reference evidence="3 4" key="1">
    <citation type="submission" date="2019-08" db="EMBL/GenBank/DDBJ databases">
        <title>Lewinella sp. strain SSH13 Genome sequencing and assembly.</title>
        <authorList>
            <person name="Kim I."/>
        </authorList>
    </citation>
    <scope>NUCLEOTIDE SEQUENCE [LARGE SCALE GENOMIC DNA]</scope>
    <source>
        <strain evidence="3 4">SSH13</strain>
    </source>
</reference>
<dbReference type="OrthoDB" id="1492243at2"/>
<accession>A0A5C7FBN0</accession>
<dbReference type="InterPro" id="IPR036365">
    <property type="entry name" value="PGBD-like_sf"/>
</dbReference>
<dbReference type="SUPFAM" id="SSF47090">
    <property type="entry name" value="PGBD-like"/>
    <property type="match status" value="1"/>
</dbReference>
<dbReference type="InterPro" id="IPR036366">
    <property type="entry name" value="PGBDSf"/>
</dbReference>
<feature type="domain" description="Peptidoglycan binding-like" evidence="2">
    <location>
        <begin position="269"/>
        <end position="295"/>
    </location>
</feature>
<evidence type="ECO:0000313" key="4">
    <source>
        <dbReference type="Proteomes" id="UP000321907"/>
    </source>
</evidence>
<feature type="compositionally biased region" description="Low complexity" evidence="1">
    <location>
        <begin position="195"/>
        <end position="252"/>
    </location>
</feature>